<dbReference type="EMBL" id="JACXSI010000057">
    <property type="protein sequence ID" value="MBD3110177.1"/>
    <property type="molecule type" value="Genomic_DNA"/>
</dbReference>
<evidence type="ECO:0000313" key="2">
    <source>
        <dbReference type="EMBL" id="MBD3110177.1"/>
    </source>
</evidence>
<dbReference type="AlphaFoldDB" id="A0A927CYR3"/>
<feature type="transmembrane region" description="Helical" evidence="1">
    <location>
        <begin position="110"/>
        <end position="131"/>
    </location>
</feature>
<evidence type="ECO:0000313" key="3">
    <source>
        <dbReference type="Proteomes" id="UP000602076"/>
    </source>
</evidence>
<dbReference type="RefSeq" id="WP_190999714.1">
    <property type="nucleotide sequence ID" value="NZ_JACXSI010000057.1"/>
</dbReference>
<keyword evidence="1" id="KW-0812">Transmembrane</keyword>
<keyword evidence="1" id="KW-1133">Transmembrane helix</keyword>
<organism evidence="2 3">
    <name type="scientific">Peribacillus faecalis</name>
    <dbReference type="NCBI Taxonomy" id="2772559"/>
    <lineage>
        <taxon>Bacteria</taxon>
        <taxon>Bacillati</taxon>
        <taxon>Bacillota</taxon>
        <taxon>Bacilli</taxon>
        <taxon>Bacillales</taxon>
        <taxon>Bacillaceae</taxon>
        <taxon>Peribacillus</taxon>
    </lineage>
</organism>
<dbReference type="Proteomes" id="UP000602076">
    <property type="component" value="Unassembled WGS sequence"/>
</dbReference>
<evidence type="ECO:0000256" key="1">
    <source>
        <dbReference type="SAM" id="Phobius"/>
    </source>
</evidence>
<feature type="transmembrane region" description="Helical" evidence="1">
    <location>
        <begin position="85"/>
        <end position="104"/>
    </location>
</feature>
<gene>
    <name evidence="2" type="ORF">IEO70_17735</name>
</gene>
<proteinExistence type="predicted"/>
<keyword evidence="1" id="KW-0472">Membrane</keyword>
<comment type="caution">
    <text evidence="2">The sequence shown here is derived from an EMBL/GenBank/DDBJ whole genome shotgun (WGS) entry which is preliminary data.</text>
</comment>
<feature type="transmembrane region" description="Helical" evidence="1">
    <location>
        <begin position="52"/>
        <end position="73"/>
    </location>
</feature>
<reference evidence="2" key="1">
    <citation type="submission" date="2020-09" db="EMBL/GenBank/DDBJ databases">
        <title>Bacillus faecalis sp. nov., a moderately halophilic bacterium isolated from cow faeces.</title>
        <authorList>
            <person name="Jiang L."/>
            <person name="Lee J."/>
        </authorList>
    </citation>
    <scope>NUCLEOTIDE SEQUENCE</scope>
    <source>
        <strain evidence="2">AGMB 02131</strain>
    </source>
</reference>
<name>A0A927CYR3_9BACI</name>
<protein>
    <submittedName>
        <fullName evidence="2">Zinc-ribbon domain-containing protein</fullName>
    </submittedName>
</protein>
<sequence length="139" mass="15259">MSKTCVKCHYEISNDATVCPNCGEEQAAQPQIDDSEPINEEKSEKLSSKLDIPSLIGVIAGGFCSISGIFILIMSGTYEMKAVTFGADFYTYIYDGLISLIGIVNNAQNILALGFGFSLLFFGIFMTCFFLRTIYVDQD</sequence>
<accession>A0A927CYR3</accession>
<keyword evidence="3" id="KW-1185">Reference proteome</keyword>